<keyword evidence="4" id="KW-0342">GTP-binding</keyword>
<evidence type="ECO:0000256" key="1">
    <source>
        <dbReference type="ARBA" id="ARBA00022741"/>
    </source>
</evidence>
<evidence type="ECO:0000256" key="2">
    <source>
        <dbReference type="ARBA" id="ARBA00022768"/>
    </source>
</evidence>
<dbReference type="GO" id="GO:0005525">
    <property type="term" value="F:GTP binding"/>
    <property type="evidence" value="ECO:0007669"/>
    <property type="project" value="UniProtKB-KW"/>
</dbReference>
<accession>A0A8A1UZ05</accession>
<evidence type="ECO:0000313" key="7">
    <source>
        <dbReference type="Proteomes" id="UP000011074"/>
    </source>
</evidence>
<reference evidence="6" key="3">
    <citation type="journal article" date="2021" name="bioRxiv">
        <title>Bilateral symmetry of linear streptomycete chromosomes.</title>
        <authorList>
            <person name="Algora-Gallardo L."/>
            <person name="Schniete J.K."/>
            <person name="Mark D.R."/>
            <person name="Hunter I.S."/>
            <person name="Herron P.R."/>
        </authorList>
    </citation>
    <scope>NUCLEOTIDE SEQUENCE</scope>
    <source>
        <strain evidence="6">ATCC 10970</strain>
    </source>
</reference>
<evidence type="ECO:0000259" key="5">
    <source>
        <dbReference type="Pfam" id="PF03143"/>
    </source>
</evidence>
<dbReference type="GO" id="GO:0003746">
    <property type="term" value="F:translation elongation factor activity"/>
    <property type="evidence" value="ECO:0007669"/>
    <property type="project" value="UniProtKB-KW"/>
</dbReference>
<dbReference type="RefSeq" id="WP_050506163.1">
    <property type="nucleotide sequence ID" value="NZ_CP048261.1"/>
</dbReference>
<dbReference type="GeneID" id="66859078"/>
<proteinExistence type="predicted"/>
<feature type="domain" description="Translation elongation factor EFTu/EF1A C-terminal" evidence="5">
    <location>
        <begin position="26"/>
        <end position="118"/>
    </location>
</feature>
<dbReference type="InterPro" id="IPR004160">
    <property type="entry name" value="Transl_elong_EFTu/EF1A_C"/>
</dbReference>
<evidence type="ECO:0000256" key="4">
    <source>
        <dbReference type="ARBA" id="ARBA00023134"/>
    </source>
</evidence>
<keyword evidence="2" id="KW-0251">Elongation factor</keyword>
<protein>
    <recommendedName>
        <fullName evidence="5">Translation elongation factor EFTu/EF1A C-terminal domain-containing protein</fullName>
    </recommendedName>
</protein>
<sequence>MNVGLLLHGAEAGEAERGQVLAAPGSIAAHAVFAADIALLSEDEGAAEVRTGGSLAFYVRAAAVRGVVTLPHGMDVLRPLHTATVTVALERPVALEESQAFAFRHQGRAAGSGTVTRLLRQFPGVSR</sequence>
<evidence type="ECO:0000313" key="6">
    <source>
        <dbReference type="EMBL" id="QST84501.1"/>
    </source>
</evidence>
<dbReference type="SUPFAM" id="SSF50465">
    <property type="entry name" value="EF-Tu/eEF-1alpha/eIF2-gamma C-terminal domain"/>
    <property type="match status" value="1"/>
</dbReference>
<reference evidence="6" key="2">
    <citation type="submission" date="2020-01" db="EMBL/GenBank/DDBJ databases">
        <authorList>
            <person name="Algora L."/>
            <person name="Schniete J.K."/>
            <person name="MacFadyen A."/>
            <person name="Hoskisson P.A."/>
            <person name="Hunter I.S."/>
            <person name="Herron P.R."/>
        </authorList>
    </citation>
    <scope>NUCLEOTIDE SEQUENCE</scope>
    <source>
        <strain evidence="6">ATCC 10970</strain>
    </source>
</reference>
<dbReference type="AlphaFoldDB" id="A0A8A1UZ05"/>
<dbReference type="Pfam" id="PF03143">
    <property type="entry name" value="GTP_EFTU_D3"/>
    <property type="match status" value="1"/>
</dbReference>
<evidence type="ECO:0000256" key="3">
    <source>
        <dbReference type="ARBA" id="ARBA00022917"/>
    </source>
</evidence>
<organism evidence="6 7">
    <name type="scientific">Streptomyces rimosus subsp. rimosus (strain ATCC 10970 / DSM 40260 / JCM 4667 / NRRL 2234)</name>
    <dbReference type="NCBI Taxonomy" id="1265868"/>
    <lineage>
        <taxon>Bacteria</taxon>
        <taxon>Bacillati</taxon>
        <taxon>Actinomycetota</taxon>
        <taxon>Actinomycetes</taxon>
        <taxon>Kitasatosporales</taxon>
        <taxon>Streptomycetaceae</taxon>
        <taxon>Streptomyces</taxon>
    </lineage>
</organism>
<dbReference type="Gene3D" id="2.40.30.10">
    <property type="entry name" value="Translation factors"/>
    <property type="match status" value="2"/>
</dbReference>
<dbReference type="InterPro" id="IPR050055">
    <property type="entry name" value="EF-Tu_GTPase"/>
</dbReference>
<dbReference type="PANTHER" id="PTHR43721:SF22">
    <property type="entry name" value="ELONGATION FACTOR TU, MITOCHONDRIAL"/>
    <property type="match status" value="1"/>
</dbReference>
<dbReference type="InterPro" id="IPR009001">
    <property type="entry name" value="Transl_elong_EF1A/Init_IF2_C"/>
</dbReference>
<dbReference type="PANTHER" id="PTHR43721">
    <property type="entry name" value="ELONGATION FACTOR TU-RELATED"/>
    <property type="match status" value="1"/>
</dbReference>
<keyword evidence="3" id="KW-0648">Protein biosynthesis</keyword>
<reference evidence="6" key="1">
    <citation type="submission" date="2012-12" db="EMBL/GenBank/DDBJ databases">
        <authorList>
            <person name="Pethick F.E."/>
            <person name="MacFadyen A.C."/>
            <person name="Tang Z."/>
            <person name="Sangal V."/>
            <person name="Tze-Tze L."/>
            <person name="Chu J."/>
            <person name="Guo M."/>
            <person name="Kirby R."/>
            <person name="Hoskisson P.A."/>
            <person name="Herron P.R."/>
            <person name="Hunter I.S."/>
        </authorList>
    </citation>
    <scope>NUCLEOTIDE SEQUENCE</scope>
    <source>
        <strain evidence="6">ATCC 10970</strain>
    </source>
</reference>
<keyword evidence="1" id="KW-0547">Nucleotide-binding</keyword>
<dbReference type="EMBL" id="CP048261">
    <property type="protein sequence ID" value="QST84501.1"/>
    <property type="molecule type" value="Genomic_DNA"/>
</dbReference>
<gene>
    <name evidence="6" type="ORF">SRIM_033885</name>
</gene>
<name>A0A8A1UZ05_STRR1</name>
<dbReference type="Proteomes" id="UP000011074">
    <property type="component" value="Chromosome"/>
</dbReference>